<protein>
    <submittedName>
        <fullName evidence="2">Uncharacterized protein</fullName>
    </submittedName>
</protein>
<sequence>MSKFIRVTSRKQRGSEDLPRESQLPDLEPTLETTLTTENQLQNLLKRKEENNAAVETKGQEIINKFEGEKTKLIQKLNTAENGIKPVSETAEQLQKDIKILADRLEKATTEKINLKKSLLDFTSKNKNLEEETTNSDRSTRKSNNVSRKPKHPSKTIIYLEQENQQIKRKTDVGVTQDDEETFKNITQKTFANTSKKNPKDDDIPATEQEDEDAKRMNRYFNQPIVKALGENDVTIAAADQYEKRRPVSGELYSRSRDSRVRFTDRHTSGESNRDRSLSRSRDSSPYHVSDYHSSGRRDRNSSIPGHPDIKIINAHHTGTDLTVDREITTDPIFHQITTTGIKCVITATNIYSNSITLATILEPLKIGKSSTITVNRIEHIARECWKDMARTNNPGSDVEVEIPKLIRILINIFNKDIIALVDTGAAASLISSKILDTLENNENLKQLLSTIIILLTITFFVMNNINEICILGLDFLSNYLKSKINTRNRQICYDHFGVEHNFGKDKDLTQRDYRNLKSFTQLDFNNKTEQLTKIA</sequence>
<feature type="compositionally biased region" description="Polar residues" evidence="1">
    <location>
        <begin position="184"/>
        <end position="196"/>
    </location>
</feature>
<organism evidence="2 3">
    <name type="scientific">Daphnia magna</name>
    <dbReference type="NCBI Taxonomy" id="35525"/>
    <lineage>
        <taxon>Eukaryota</taxon>
        <taxon>Metazoa</taxon>
        <taxon>Ecdysozoa</taxon>
        <taxon>Arthropoda</taxon>
        <taxon>Crustacea</taxon>
        <taxon>Branchiopoda</taxon>
        <taxon>Diplostraca</taxon>
        <taxon>Cladocera</taxon>
        <taxon>Anomopoda</taxon>
        <taxon>Daphniidae</taxon>
        <taxon>Daphnia</taxon>
    </lineage>
</organism>
<accession>A0A162DCB3</accession>
<gene>
    <name evidence="2" type="ORF">APZ42_031052</name>
</gene>
<dbReference type="EMBL" id="LRGB01002866">
    <property type="protein sequence ID" value="KZS05685.1"/>
    <property type="molecule type" value="Genomic_DNA"/>
</dbReference>
<name>A0A162DCB3_9CRUS</name>
<dbReference type="Proteomes" id="UP000076858">
    <property type="component" value="Unassembled WGS sequence"/>
</dbReference>
<feature type="compositionally biased region" description="Basic and acidic residues" evidence="1">
    <location>
        <begin position="249"/>
        <end position="301"/>
    </location>
</feature>
<evidence type="ECO:0000313" key="2">
    <source>
        <dbReference type="EMBL" id="KZS05685.1"/>
    </source>
</evidence>
<comment type="caution">
    <text evidence="2">The sequence shown here is derived from an EMBL/GenBank/DDBJ whole genome shotgun (WGS) entry which is preliminary data.</text>
</comment>
<evidence type="ECO:0000313" key="3">
    <source>
        <dbReference type="Proteomes" id="UP000076858"/>
    </source>
</evidence>
<dbReference type="CDD" id="cd00303">
    <property type="entry name" value="retropepsin_like"/>
    <property type="match status" value="1"/>
</dbReference>
<feature type="region of interest" description="Disordered" evidence="1">
    <location>
        <begin position="129"/>
        <end position="156"/>
    </location>
</feature>
<proteinExistence type="predicted"/>
<dbReference type="InterPro" id="IPR021109">
    <property type="entry name" value="Peptidase_aspartic_dom_sf"/>
</dbReference>
<evidence type="ECO:0000256" key="1">
    <source>
        <dbReference type="SAM" id="MobiDB-lite"/>
    </source>
</evidence>
<feature type="compositionally biased region" description="Low complexity" evidence="1">
    <location>
        <begin position="24"/>
        <end position="33"/>
    </location>
</feature>
<feature type="region of interest" description="Disordered" evidence="1">
    <location>
        <begin position="184"/>
        <end position="216"/>
    </location>
</feature>
<dbReference type="AlphaFoldDB" id="A0A162DCB3"/>
<feature type="region of interest" description="Disordered" evidence="1">
    <location>
        <begin position="249"/>
        <end position="312"/>
    </location>
</feature>
<keyword evidence="3" id="KW-1185">Reference proteome</keyword>
<reference evidence="2 3" key="1">
    <citation type="submission" date="2016-03" db="EMBL/GenBank/DDBJ databases">
        <title>EvidentialGene: Evidence-directed Construction of Genes on Genomes.</title>
        <authorList>
            <person name="Gilbert D.G."/>
            <person name="Choi J.-H."/>
            <person name="Mockaitis K."/>
            <person name="Colbourne J."/>
            <person name="Pfrender M."/>
        </authorList>
    </citation>
    <scope>NUCLEOTIDE SEQUENCE [LARGE SCALE GENOMIC DNA]</scope>
    <source>
        <strain evidence="2 3">Xinb3</strain>
        <tissue evidence="2">Complete organism</tissue>
    </source>
</reference>
<feature type="region of interest" description="Disordered" evidence="1">
    <location>
        <begin position="1"/>
        <end position="33"/>
    </location>
</feature>
<dbReference type="SUPFAM" id="SSF50630">
    <property type="entry name" value="Acid proteases"/>
    <property type="match status" value="1"/>
</dbReference>